<evidence type="ECO:0000313" key="6">
    <source>
        <dbReference type="EMBL" id="PTW03556.1"/>
    </source>
</evidence>
<dbReference type="Proteomes" id="UP000244089">
    <property type="component" value="Unassembled WGS sequence"/>
</dbReference>
<dbReference type="Gene3D" id="3.40.190.10">
    <property type="entry name" value="Periplasmic binding protein-like II"/>
    <property type="match status" value="2"/>
</dbReference>
<evidence type="ECO:0000256" key="4">
    <source>
        <dbReference type="ARBA" id="ARBA00022729"/>
    </source>
</evidence>
<protein>
    <submittedName>
        <fullName evidence="6">Carbohydrate ABC transporter substrate-binding protein (CUT1 family)</fullName>
    </submittedName>
</protein>
<evidence type="ECO:0000256" key="1">
    <source>
        <dbReference type="ARBA" id="ARBA00004196"/>
    </source>
</evidence>
<reference evidence="6 7" key="1">
    <citation type="submission" date="2018-04" db="EMBL/GenBank/DDBJ databases">
        <title>Subsurface microbial communities from deep shales in Ohio and West Virginia, USA.</title>
        <authorList>
            <person name="Wrighton K."/>
        </authorList>
    </citation>
    <scope>NUCLEOTIDE SEQUENCE [LARGE SCALE GENOMIC DNA]</scope>
    <source>
        <strain evidence="6 7">WC1</strain>
    </source>
</reference>
<feature type="signal peptide" evidence="5">
    <location>
        <begin position="1"/>
        <end position="22"/>
    </location>
</feature>
<comment type="caution">
    <text evidence="6">The sequence shown here is derived from an EMBL/GenBank/DDBJ whole genome shotgun (WGS) entry which is preliminary data.</text>
</comment>
<proteinExistence type="inferred from homology"/>
<dbReference type="PANTHER" id="PTHR43649">
    <property type="entry name" value="ARABINOSE-BINDING PROTEIN-RELATED"/>
    <property type="match status" value="1"/>
</dbReference>
<keyword evidence="3" id="KW-0813">Transport</keyword>
<dbReference type="SUPFAM" id="SSF53850">
    <property type="entry name" value="Periplasmic binding protein-like II"/>
    <property type="match status" value="1"/>
</dbReference>
<comment type="similarity">
    <text evidence="2">Belongs to the bacterial solute-binding protein 1 family.</text>
</comment>
<evidence type="ECO:0000256" key="3">
    <source>
        <dbReference type="ARBA" id="ARBA00022448"/>
    </source>
</evidence>
<dbReference type="GO" id="GO:0030313">
    <property type="term" value="C:cell envelope"/>
    <property type="evidence" value="ECO:0007669"/>
    <property type="project" value="UniProtKB-SubCell"/>
</dbReference>
<dbReference type="InterPro" id="IPR006059">
    <property type="entry name" value="SBP"/>
</dbReference>
<dbReference type="PANTHER" id="PTHR43649:SF31">
    <property type="entry name" value="SN-GLYCEROL-3-PHOSPHATE-BINDING PERIPLASMIC PROTEIN UGPB"/>
    <property type="match status" value="1"/>
</dbReference>
<name>A0A2T5RTA3_9FIRM</name>
<gene>
    <name evidence="6" type="ORF">C8C76_101197</name>
</gene>
<dbReference type="CDD" id="cd14748">
    <property type="entry name" value="PBP2_UgpB"/>
    <property type="match status" value="1"/>
</dbReference>
<accession>A0A2T5RTA3</accession>
<organism evidence="6 7">
    <name type="scientific">Halanaerobium saccharolyticum</name>
    <dbReference type="NCBI Taxonomy" id="43595"/>
    <lineage>
        <taxon>Bacteria</taxon>
        <taxon>Bacillati</taxon>
        <taxon>Bacillota</taxon>
        <taxon>Clostridia</taxon>
        <taxon>Halanaerobiales</taxon>
        <taxon>Halanaerobiaceae</taxon>
        <taxon>Halanaerobium</taxon>
    </lineage>
</organism>
<dbReference type="AlphaFoldDB" id="A0A2T5RTA3"/>
<comment type="subcellular location">
    <subcellularLocation>
        <location evidence="1">Cell envelope</location>
    </subcellularLocation>
</comment>
<feature type="chain" id="PRO_5015649284" evidence="5">
    <location>
        <begin position="23"/>
        <end position="445"/>
    </location>
</feature>
<dbReference type="InterPro" id="IPR050490">
    <property type="entry name" value="Bact_solute-bd_prot1"/>
</dbReference>
<dbReference type="EMBL" id="QAXS01000001">
    <property type="protein sequence ID" value="PTW03556.1"/>
    <property type="molecule type" value="Genomic_DNA"/>
</dbReference>
<dbReference type="Pfam" id="PF13416">
    <property type="entry name" value="SBP_bac_8"/>
    <property type="match status" value="1"/>
</dbReference>
<sequence>MRKFSVLMVVVLAFILTFSAAAQEPVTIEFWHAMGGYNGEIVNTIVDRFNESHDDIQVEAQNTGSYNDTLTKTQAAVQSGSAPHIVQIYEIGTQVMLDSGIIIPVEELGREVAQDDSFDWGKFLIPVSNYYNVNGQLNSMPFNSSTPILYYNKDAFEEAGLDPNQPPQTFEELKEYARKLTIRNEDGDVERYGFTLGIVGWFVEQMTANQDALLVNNNNGRGEGRATESYLDQEPVVRFIELWQEMVDEGIMLNPGRGWDGAKQAFLSGRAAMMIESTAQVTNFTNNAENDGYELGTAFLPRPEGVDRGGVIIGGASLWAVRDHPEEELKAAWEFLSFLSEMEQQVYWFENTGYFPVTKAAVEHEMNGQFFAQNPNHLTAFLQLLLSKRAPSTQGALIGTFPEVRQIVEEAVEKTLQGDMTPQEAMDEAASRVDRSLEQYNSLFE</sequence>
<dbReference type="RefSeq" id="WP_108137772.1">
    <property type="nucleotide sequence ID" value="NZ_QAXS01000001.1"/>
</dbReference>
<dbReference type="OrthoDB" id="9795467at2"/>
<evidence type="ECO:0000256" key="2">
    <source>
        <dbReference type="ARBA" id="ARBA00008520"/>
    </source>
</evidence>
<keyword evidence="4 5" id="KW-0732">Signal</keyword>
<evidence type="ECO:0000256" key="5">
    <source>
        <dbReference type="SAM" id="SignalP"/>
    </source>
</evidence>
<evidence type="ECO:0000313" key="7">
    <source>
        <dbReference type="Proteomes" id="UP000244089"/>
    </source>
</evidence>